<dbReference type="EMBL" id="JARQZJ010000005">
    <property type="protein sequence ID" value="KAK9871233.1"/>
    <property type="molecule type" value="Genomic_DNA"/>
</dbReference>
<feature type="compositionally biased region" description="Acidic residues" evidence="1">
    <location>
        <begin position="826"/>
        <end position="845"/>
    </location>
</feature>
<dbReference type="GO" id="GO:0007409">
    <property type="term" value="P:axonogenesis"/>
    <property type="evidence" value="ECO:0007669"/>
    <property type="project" value="TreeGrafter"/>
</dbReference>
<feature type="compositionally biased region" description="Basic and acidic residues" evidence="1">
    <location>
        <begin position="675"/>
        <end position="691"/>
    </location>
</feature>
<sequence>MKEFERKYAQSSGMPLWPFVSGLLSWNVNDCLVDLEKELSIVTEQGLEGEEARYGERLIQYASENLVTEILIHPSVSTLAQCVRNLLSSFTRHRHIIHAGYTFAANGSWVLQDGTFSLADFSEAFQEVDVQRVIHAYENGISIDIHCSAEGDWTKLPKESFTKGCKLRINPDDVLGSGLPAVTNFVNYIAPFLIPAELEHTLESSDVVGNIRFSRPTLYVFPGGQGDAALFGINGFNMLVDGGFSRKACFWDFVRHLDRLDAVILTRLNNSNANGIGAVLRRKAQNAVYPQIGHFFCNIQSRKANLSPDGDKDSDPLLINLLEEGHELISNLRSLDLSPQLCYRDTEPINLYHKVGHGTLDMYVLNPAKDSREVKEFLLRWNNNDQKLFANHKFSREYMLPLQNIVSICALLVWRPANPNDTITRILFPGSAPQGKVIEGLDKLKNLECIKHTVCTERTLVPPSKLKSKENILDKIVPPEKSKLEAKKNKIKPTPENKIIENNMKNGLQNDHTERQVTKASSVESDKSETKSTKPKREEAKVADNKQEKVSAKPKADTNISKTKQKASDKKVSPPTPKKVIDTKKSEIDKDSNNQRARSKISPSATPAKSTKDANNRKVLESKTKSTAKKDTKETKQPEKREEIKKFERKPISRRPKNEMKLPQSPVKRVVNGVHKPDSLGRKGKLDKEGTTDSSTVSTPSVDQDSLMKKDISKLTPEEVQQLKAQELAELKEEQEAIKELEAVFRKGDKINIEESDLREIKDTSIEDKTEPEEYLIVEKETIEPTPSETEIKEEETVKLARDSEESEKRKDRDEGNDEKDKQVDTEQEESGIGEQETDIEDGDDIRDNVMSKEPSVLSPEENKRFISKEDELKESQPEEKISANIESGATTTAPTLPEDERIPLNEIKEDTGDQIEEKHVREETKEKETKEELPVITLTSKPKDNLGKVPTVVGIRLDKESRIRDIVKTPDEVADLPVHEEADVDHLEEYVLEGTEKTKLKDITLEIDSLVKHETSEEDERIDKQEHKDEQHERKPEKLHIHDDEEIESPENKGEIVKDDFESKHTPKESDKIVQEITEQKKPTTEIVAESIQEDQPLNDQAPEKEHKLVDKEKLDVKEMIIQPALDEEQVPKDVKADMKEKKGEIPTEDISTSSKKDKDVPEQKEVISSIIPISGEAIEKKTHVKSEIHEKESKGVEDATHDDDGSQIRSPPGKEKVVESEDLTKVEQDIISKETVADEEDRIHVEALDKLAQTPQKEEVAEKPQFKDTKTIPISSDVEEIYDDIESKIIPKEEKHTEQDISEEKIEKAVGSVKVDEEKIHEPLIEKHSPAASDKESPKLEKEEIAVVEKDKTENILDKAIKDTHLGVESVLDENQVGTTEEKEKNLLGDLMATKVDDKKEHIQEVLKEKHDSEIDAKQASPQKEVFITKMIPDEHSKKIEPIEDEIKNEVPAVASDKNDIGMNQQLTHDEELKAEYSSDETRVEQKLEVKTHVESADALSKEVELPKDNEVVIEHLDEKIELYEEQAVKVEQIAKPWLYP</sequence>
<dbReference type="Pfam" id="PF25281">
    <property type="entry name" value="MBL_MAP1B"/>
    <property type="match status" value="1"/>
</dbReference>
<feature type="compositionally biased region" description="Basic and acidic residues" evidence="1">
    <location>
        <begin position="861"/>
        <end position="882"/>
    </location>
</feature>
<dbReference type="Pfam" id="PF23415">
    <property type="entry name" value="MAPB1_N"/>
    <property type="match status" value="1"/>
</dbReference>
<feature type="region of interest" description="Disordered" evidence="1">
    <location>
        <begin position="753"/>
        <end position="913"/>
    </location>
</feature>
<accession>A0AAW1TS05</accession>
<organism evidence="4 5">
    <name type="scientific">Henosepilachna vigintioctopunctata</name>
    <dbReference type="NCBI Taxonomy" id="420089"/>
    <lineage>
        <taxon>Eukaryota</taxon>
        <taxon>Metazoa</taxon>
        <taxon>Ecdysozoa</taxon>
        <taxon>Arthropoda</taxon>
        <taxon>Hexapoda</taxon>
        <taxon>Insecta</taxon>
        <taxon>Pterygota</taxon>
        <taxon>Neoptera</taxon>
        <taxon>Endopterygota</taxon>
        <taxon>Coleoptera</taxon>
        <taxon>Polyphaga</taxon>
        <taxon>Cucujiformia</taxon>
        <taxon>Coccinelloidea</taxon>
        <taxon>Coccinellidae</taxon>
        <taxon>Epilachninae</taxon>
        <taxon>Epilachnini</taxon>
        <taxon>Henosepilachna</taxon>
    </lineage>
</organism>
<dbReference type="PANTHER" id="PTHR13843">
    <property type="entry name" value="MICROTUBULE-ASSOCIATED PROTEIN"/>
    <property type="match status" value="1"/>
</dbReference>
<evidence type="ECO:0000313" key="5">
    <source>
        <dbReference type="Proteomes" id="UP001431783"/>
    </source>
</evidence>
<dbReference type="InterPro" id="IPR057480">
    <property type="entry name" value="MAP1A/B/S-like_MBL"/>
</dbReference>
<feature type="compositionally biased region" description="Basic and acidic residues" evidence="1">
    <location>
        <begin position="1131"/>
        <end position="1147"/>
    </location>
</feature>
<proteinExistence type="predicted"/>
<feature type="compositionally biased region" description="Basic and acidic residues" evidence="1">
    <location>
        <begin position="1179"/>
        <end position="1223"/>
    </location>
</feature>
<feature type="region of interest" description="Disordered" evidence="1">
    <location>
        <begin position="479"/>
        <end position="705"/>
    </location>
</feature>
<dbReference type="Proteomes" id="UP001431783">
    <property type="component" value="Unassembled WGS sequence"/>
</dbReference>
<feature type="domain" description="Microtubule-associated protein 1B/S N-terminal" evidence="2">
    <location>
        <begin position="21"/>
        <end position="190"/>
    </location>
</feature>
<dbReference type="InterPro" id="IPR026074">
    <property type="entry name" value="MAP1"/>
</dbReference>
<evidence type="ECO:0000259" key="2">
    <source>
        <dbReference type="Pfam" id="PF23415"/>
    </source>
</evidence>
<evidence type="ECO:0000313" key="4">
    <source>
        <dbReference type="EMBL" id="KAK9871233.1"/>
    </source>
</evidence>
<feature type="compositionally biased region" description="Basic and acidic residues" evidence="1">
    <location>
        <begin position="1103"/>
        <end position="1120"/>
    </location>
</feature>
<feature type="region of interest" description="Disordered" evidence="1">
    <location>
        <begin position="1256"/>
        <end position="1344"/>
    </location>
</feature>
<keyword evidence="5" id="KW-1185">Reference proteome</keyword>
<feature type="compositionally biased region" description="Basic and acidic residues" evidence="1">
    <location>
        <begin position="753"/>
        <end position="769"/>
    </location>
</feature>
<dbReference type="GO" id="GO:0005875">
    <property type="term" value="C:microtubule associated complex"/>
    <property type="evidence" value="ECO:0007669"/>
    <property type="project" value="TreeGrafter"/>
</dbReference>
<dbReference type="InterPro" id="IPR056617">
    <property type="entry name" value="MAP1B/S_N"/>
</dbReference>
<gene>
    <name evidence="4" type="ORF">WA026_011509</name>
</gene>
<dbReference type="GO" id="GO:0003779">
    <property type="term" value="F:actin binding"/>
    <property type="evidence" value="ECO:0007669"/>
    <property type="project" value="TreeGrafter"/>
</dbReference>
<feature type="region of interest" description="Disordered" evidence="1">
    <location>
        <begin position="1011"/>
        <end position="1165"/>
    </location>
</feature>
<evidence type="ECO:0000256" key="1">
    <source>
        <dbReference type="SAM" id="MobiDB-lite"/>
    </source>
</evidence>
<dbReference type="GO" id="GO:0030425">
    <property type="term" value="C:dendrite"/>
    <property type="evidence" value="ECO:0007669"/>
    <property type="project" value="TreeGrafter"/>
</dbReference>
<dbReference type="GO" id="GO:0031114">
    <property type="term" value="P:regulation of microtubule depolymerization"/>
    <property type="evidence" value="ECO:0007669"/>
    <property type="project" value="TreeGrafter"/>
</dbReference>
<feature type="compositionally biased region" description="Basic and acidic residues" evidence="1">
    <location>
        <begin position="1011"/>
        <end position="1044"/>
    </location>
</feature>
<evidence type="ECO:0008006" key="6">
    <source>
        <dbReference type="Google" id="ProtNLM"/>
    </source>
</evidence>
<feature type="compositionally biased region" description="Basic and acidic residues" evidence="1">
    <location>
        <begin position="1156"/>
        <end position="1165"/>
    </location>
</feature>
<dbReference type="GO" id="GO:0005829">
    <property type="term" value="C:cytosol"/>
    <property type="evidence" value="ECO:0007669"/>
    <property type="project" value="TreeGrafter"/>
</dbReference>
<dbReference type="GO" id="GO:0008017">
    <property type="term" value="F:microtubule binding"/>
    <property type="evidence" value="ECO:0007669"/>
    <property type="project" value="InterPro"/>
</dbReference>
<comment type="caution">
    <text evidence="4">The sequence shown here is derived from an EMBL/GenBank/DDBJ whole genome shotgun (WGS) entry which is preliminary data.</text>
</comment>
<feature type="compositionally biased region" description="Low complexity" evidence="1">
    <location>
        <begin position="692"/>
        <end position="705"/>
    </location>
</feature>
<feature type="compositionally biased region" description="Basic and acidic residues" evidence="1">
    <location>
        <begin position="524"/>
        <end position="556"/>
    </location>
</feature>
<dbReference type="GO" id="GO:0005874">
    <property type="term" value="C:microtubule"/>
    <property type="evidence" value="ECO:0007669"/>
    <property type="project" value="InterPro"/>
</dbReference>
<dbReference type="GO" id="GO:0045202">
    <property type="term" value="C:synapse"/>
    <property type="evidence" value="ECO:0007669"/>
    <property type="project" value="TreeGrafter"/>
</dbReference>
<protein>
    <recommendedName>
        <fullName evidence="6">Microtubule-associated protein futsch</fullName>
    </recommendedName>
</protein>
<reference evidence="4 5" key="1">
    <citation type="submission" date="2023-03" db="EMBL/GenBank/DDBJ databases">
        <title>Genome insight into feeding habits of ladybird beetles.</title>
        <authorList>
            <person name="Li H.-S."/>
            <person name="Huang Y.-H."/>
            <person name="Pang H."/>
        </authorList>
    </citation>
    <scope>NUCLEOTIDE SEQUENCE [LARGE SCALE GENOMIC DNA]</scope>
    <source>
        <strain evidence="4">SYSU_2023b</strain>
        <tissue evidence="4">Whole body</tissue>
    </source>
</reference>
<evidence type="ECO:0000259" key="3">
    <source>
        <dbReference type="Pfam" id="PF25281"/>
    </source>
</evidence>
<dbReference type="GO" id="GO:0016358">
    <property type="term" value="P:dendrite development"/>
    <property type="evidence" value="ECO:0007669"/>
    <property type="project" value="TreeGrafter"/>
</dbReference>
<feature type="compositionally biased region" description="Basic and acidic residues" evidence="1">
    <location>
        <begin position="795"/>
        <end position="825"/>
    </location>
</feature>
<feature type="compositionally biased region" description="Basic and acidic residues" evidence="1">
    <location>
        <begin position="579"/>
        <end position="593"/>
    </location>
</feature>
<feature type="compositionally biased region" description="Polar residues" evidence="1">
    <location>
        <begin position="885"/>
        <end position="895"/>
    </location>
</feature>
<feature type="compositionally biased region" description="Basic and acidic residues" evidence="1">
    <location>
        <begin position="1258"/>
        <end position="1272"/>
    </location>
</feature>
<feature type="compositionally biased region" description="Basic and acidic residues" evidence="1">
    <location>
        <begin position="479"/>
        <end position="499"/>
    </location>
</feature>
<dbReference type="GO" id="GO:0000226">
    <property type="term" value="P:microtubule cytoskeleton organization"/>
    <property type="evidence" value="ECO:0007669"/>
    <property type="project" value="InterPro"/>
</dbReference>
<feature type="domain" description="Microtubule-associated protein 1A/B/S-like MBL-like" evidence="3">
    <location>
        <begin position="200"/>
        <end position="460"/>
    </location>
</feature>
<feature type="compositionally biased region" description="Basic and acidic residues" evidence="1">
    <location>
        <begin position="610"/>
        <end position="660"/>
    </location>
</feature>
<dbReference type="GO" id="GO:0043025">
    <property type="term" value="C:neuronal cell body"/>
    <property type="evidence" value="ECO:0007669"/>
    <property type="project" value="TreeGrafter"/>
</dbReference>
<feature type="compositionally biased region" description="Basic and acidic residues" evidence="1">
    <location>
        <begin position="899"/>
        <end position="913"/>
    </location>
</feature>
<name>A0AAW1TS05_9CUCU</name>
<feature type="compositionally biased region" description="Basic and acidic residues" evidence="1">
    <location>
        <begin position="1051"/>
        <end position="1085"/>
    </location>
</feature>
<feature type="region of interest" description="Disordered" evidence="1">
    <location>
        <begin position="1177"/>
        <end position="1223"/>
    </location>
</feature>
<dbReference type="PANTHER" id="PTHR13843:SF12">
    <property type="entry name" value="ATPASE F1_V1_A1 COMPLEX ALPHA_BETA SUBUNIT NUCLEOTIDE-BINDING DOMAIN-CONTAINING PROTEIN"/>
    <property type="match status" value="1"/>
</dbReference>
<feature type="compositionally biased region" description="Basic and acidic residues" evidence="1">
    <location>
        <begin position="1287"/>
        <end position="1344"/>
    </location>
</feature>